<evidence type="ECO:0000259" key="7">
    <source>
        <dbReference type="Pfam" id="PF04261"/>
    </source>
</evidence>
<feature type="domain" description="Dyp-type peroxidase N-terminal" evidence="7">
    <location>
        <begin position="18"/>
        <end position="141"/>
    </location>
</feature>
<dbReference type="PANTHER" id="PTHR30521:SF0">
    <property type="entry name" value="DYP-TYPE PEROXIDASE FAMILY PROTEIN"/>
    <property type="match status" value="1"/>
</dbReference>
<dbReference type="InterPro" id="IPR006314">
    <property type="entry name" value="Dyp_peroxidase"/>
</dbReference>
<dbReference type="Pfam" id="PF04261">
    <property type="entry name" value="Dyp_perox_N"/>
    <property type="match status" value="1"/>
</dbReference>
<dbReference type="RefSeq" id="WP_051794872.1">
    <property type="nucleotide sequence ID" value="NZ_QHKI01000025.1"/>
</dbReference>
<dbReference type="OrthoDB" id="3251355at2"/>
<reference evidence="9 10" key="1">
    <citation type="submission" date="2018-05" db="EMBL/GenBank/DDBJ databases">
        <title>Evolution of GPA BGCs.</title>
        <authorList>
            <person name="Waglechner N."/>
            <person name="Wright G.D."/>
        </authorList>
    </citation>
    <scope>NUCLEOTIDE SEQUENCE [LARGE SCALE GENOMIC DNA]</scope>
    <source>
        <strain evidence="9 10">A82846</strain>
    </source>
</reference>
<evidence type="ECO:0000256" key="4">
    <source>
        <dbReference type="ARBA" id="ARBA00023002"/>
    </source>
</evidence>
<dbReference type="GO" id="GO:0046872">
    <property type="term" value="F:metal ion binding"/>
    <property type="evidence" value="ECO:0007669"/>
    <property type="project" value="UniProtKB-KW"/>
</dbReference>
<evidence type="ECO:0000256" key="2">
    <source>
        <dbReference type="ARBA" id="ARBA00022559"/>
    </source>
</evidence>
<comment type="similarity">
    <text evidence="6">Belongs to the DyP-type peroxidase family.</text>
</comment>
<organism evidence="9 10">
    <name type="scientific">Kibdelosporangium aridum</name>
    <dbReference type="NCBI Taxonomy" id="2030"/>
    <lineage>
        <taxon>Bacteria</taxon>
        <taxon>Bacillati</taxon>
        <taxon>Actinomycetota</taxon>
        <taxon>Actinomycetes</taxon>
        <taxon>Pseudonocardiales</taxon>
        <taxon>Pseudonocardiaceae</taxon>
        <taxon>Kibdelosporangium</taxon>
    </lineage>
</organism>
<evidence type="ECO:0000313" key="9">
    <source>
        <dbReference type="EMBL" id="RSM81566.1"/>
    </source>
</evidence>
<dbReference type="InterPro" id="IPR011008">
    <property type="entry name" value="Dimeric_a/b-barrel"/>
</dbReference>
<evidence type="ECO:0000259" key="8">
    <source>
        <dbReference type="Pfam" id="PF20628"/>
    </source>
</evidence>
<keyword evidence="2 9" id="KW-0575">Peroxidase</keyword>
<accession>A0A428Z4K6</accession>
<comment type="cofactor">
    <cofactor evidence="1">
        <name>heme b</name>
        <dbReference type="ChEBI" id="CHEBI:60344"/>
    </cofactor>
</comment>
<dbReference type="SUPFAM" id="SSF54909">
    <property type="entry name" value="Dimeric alpha+beta barrel"/>
    <property type="match status" value="1"/>
</dbReference>
<keyword evidence="5" id="KW-0408">Iron</keyword>
<dbReference type="InterPro" id="IPR048328">
    <property type="entry name" value="Dyp_perox_C"/>
</dbReference>
<feature type="domain" description="Dyp-type peroxidase C-terminal" evidence="8">
    <location>
        <begin position="145"/>
        <end position="307"/>
    </location>
</feature>
<dbReference type="AlphaFoldDB" id="A0A428Z4K6"/>
<proteinExistence type="inferred from homology"/>
<comment type="caution">
    <text evidence="9">The sequence shown here is derived from an EMBL/GenBank/DDBJ whole genome shotgun (WGS) entry which is preliminary data.</text>
</comment>
<dbReference type="EMBL" id="QHKI01000025">
    <property type="protein sequence ID" value="RSM81566.1"/>
    <property type="molecule type" value="Genomic_DNA"/>
</dbReference>
<evidence type="ECO:0000256" key="6">
    <source>
        <dbReference type="ARBA" id="ARBA00025737"/>
    </source>
</evidence>
<dbReference type="PANTHER" id="PTHR30521">
    <property type="entry name" value="DEFERROCHELATASE/PEROXIDASE"/>
    <property type="match status" value="1"/>
</dbReference>
<evidence type="ECO:0000313" key="10">
    <source>
        <dbReference type="Proteomes" id="UP000287547"/>
    </source>
</evidence>
<keyword evidence="4" id="KW-0560">Oxidoreductase</keyword>
<name>A0A428Z4K6_KIBAR</name>
<protein>
    <submittedName>
        <fullName evidence="9">Dyp-type peroxidase</fullName>
    </submittedName>
</protein>
<dbReference type="GO" id="GO:0020037">
    <property type="term" value="F:heme binding"/>
    <property type="evidence" value="ECO:0007669"/>
    <property type="project" value="InterPro"/>
</dbReference>
<keyword evidence="3" id="KW-0479">Metal-binding</keyword>
<dbReference type="Pfam" id="PF20628">
    <property type="entry name" value="Dyp_perox_C"/>
    <property type="match status" value="1"/>
</dbReference>
<evidence type="ECO:0000256" key="5">
    <source>
        <dbReference type="ARBA" id="ARBA00023004"/>
    </source>
</evidence>
<dbReference type="GO" id="GO:0005829">
    <property type="term" value="C:cytosol"/>
    <property type="evidence" value="ECO:0007669"/>
    <property type="project" value="TreeGrafter"/>
</dbReference>
<gene>
    <name evidence="9" type="ORF">DMH04_27160</name>
</gene>
<dbReference type="NCBIfam" id="TIGR01413">
    <property type="entry name" value="Dyp_perox_fam"/>
    <property type="match status" value="1"/>
</dbReference>
<evidence type="ECO:0000256" key="3">
    <source>
        <dbReference type="ARBA" id="ARBA00022723"/>
    </source>
</evidence>
<dbReference type="PROSITE" id="PS51404">
    <property type="entry name" value="DYP_PEROXIDASE"/>
    <property type="match status" value="1"/>
</dbReference>
<dbReference type="Proteomes" id="UP000287547">
    <property type="component" value="Unassembled WGS sequence"/>
</dbReference>
<evidence type="ECO:0000256" key="1">
    <source>
        <dbReference type="ARBA" id="ARBA00001970"/>
    </source>
</evidence>
<dbReference type="InterPro" id="IPR048327">
    <property type="entry name" value="Dyp_perox_N"/>
</dbReference>
<dbReference type="GO" id="GO:0004601">
    <property type="term" value="F:peroxidase activity"/>
    <property type="evidence" value="ECO:0007669"/>
    <property type="project" value="UniProtKB-KW"/>
</dbReference>
<sequence>MNDGRPQLEAEVQNVFGSLTHAAVFLIVTVNTGGEDKARELLANVTGLERTVGSRSLGGALSCVAGVSASAWDRLYGDPQPAELRDLPVFAGDKHQSVTTDGDLMFHIRAERMDLCFELATLIMDELAGAVTVVDEVQGFRYFDGRDVLGFVDGTENPVGAEAYAATLVDDDEGFNGGSYVIVQKYLHDMAGWNALSTEAQEHAIGRRKLSNVELADGVQPDNSHVALTQVTDSDGNELKILRDNMPFGRPGYGEFGTYFIGYAKSPSVVERMLENMFVGSPPGNYDRILDFSTPITGVLFYVPTVDFLERD</sequence>